<dbReference type="InterPro" id="IPR000835">
    <property type="entry name" value="HTH_MarR-typ"/>
</dbReference>
<evidence type="ECO:0000259" key="1">
    <source>
        <dbReference type="PROSITE" id="PS50995"/>
    </source>
</evidence>
<dbReference type="KEGG" id="hbl:XJ32_03735"/>
<dbReference type="AlphaFoldDB" id="A0A1Q2LFZ9"/>
<reference evidence="2 3" key="1">
    <citation type="submission" date="2017-02" db="EMBL/GenBank/DDBJ databases">
        <title>Whole genome sequencing of Helicobacter bilis strain AAQJH.</title>
        <authorList>
            <person name="Conlan S."/>
            <person name="Thomas P.J."/>
            <person name="Mullikin J."/>
            <person name="Palmore T.N."/>
            <person name="Frank K.M."/>
            <person name="Segre J.A."/>
        </authorList>
    </citation>
    <scope>NUCLEOTIDE SEQUENCE [LARGE SCALE GENOMIC DNA]</scope>
    <source>
        <strain evidence="2 3">AAQJH</strain>
    </source>
</reference>
<dbReference type="InterPro" id="IPR036388">
    <property type="entry name" value="WH-like_DNA-bd_sf"/>
</dbReference>
<gene>
    <name evidence="2" type="ORF">XJ32_03735</name>
</gene>
<dbReference type="InterPro" id="IPR039422">
    <property type="entry name" value="MarR/SlyA-like"/>
</dbReference>
<dbReference type="InterPro" id="IPR036390">
    <property type="entry name" value="WH_DNA-bd_sf"/>
</dbReference>
<dbReference type="Proteomes" id="UP000188298">
    <property type="component" value="Chromosome"/>
</dbReference>
<feature type="domain" description="HTH marR-type" evidence="1">
    <location>
        <begin position="3"/>
        <end position="139"/>
    </location>
</feature>
<dbReference type="GO" id="GO:0003700">
    <property type="term" value="F:DNA-binding transcription factor activity"/>
    <property type="evidence" value="ECO:0007669"/>
    <property type="project" value="InterPro"/>
</dbReference>
<dbReference type="PANTHER" id="PTHR33164">
    <property type="entry name" value="TRANSCRIPTIONAL REGULATOR, MARR FAMILY"/>
    <property type="match status" value="1"/>
</dbReference>
<dbReference type="PRINTS" id="PR00598">
    <property type="entry name" value="HTHMARR"/>
</dbReference>
<dbReference type="EMBL" id="CP019645">
    <property type="protein sequence ID" value="AQQ59348.1"/>
    <property type="molecule type" value="Genomic_DNA"/>
</dbReference>
<organism evidence="2 3">
    <name type="scientific">Helicobacter bilis</name>
    <dbReference type="NCBI Taxonomy" id="37372"/>
    <lineage>
        <taxon>Bacteria</taxon>
        <taxon>Pseudomonadati</taxon>
        <taxon>Campylobacterota</taxon>
        <taxon>Epsilonproteobacteria</taxon>
        <taxon>Campylobacterales</taxon>
        <taxon>Helicobacteraceae</taxon>
        <taxon>Helicobacter</taxon>
    </lineage>
</organism>
<dbReference type="Pfam" id="PF01047">
    <property type="entry name" value="MarR"/>
    <property type="match status" value="1"/>
</dbReference>
<name>A0A1Q2LFZ9_9HELI</name>
<dbReference type="PANTHER" id="PTHR33164:SF43">
    <property type="entry name" value="HTH-TYPE TRANSCRIPTIONAL REPRESSOR YETL"/>
    <property type="match status" value="1"/>
</dbReference>
<dbReference type="RefSeq" id="WP_077388400.1">
    <property type="nucleotide sequence ID" value="NZ_CP019645.1"/>
</dbReference>
<dbReference type="PROSITE" id="PS50995">
    <property type="entry name" value="HTH_MARR_2"/>
    <property type="match status" value="1"/>
</dbReference>
<evidence type="ECO:0000313" key="2">
    <source>
        <dbReference type="EMBL" id="AQQ59348.1"/>
    </source>
</evidence>
<proteinExistence type="predicted"/>
<accession>A0A1Q2LFZ9</accession>
<protein>
    <recommendedName>
        <fullName evidence="1">HTH marR-type domain-containing protein</fullName>
    </recommendedName>
</protein>
<sequence>MPQCDIYNCIGFLATGLREYLSREFDKRVLPLGLSHKKAGILWVCYDEPHTQISLCSFIQSDKNYVRLHIDELESAKLVKRKQNPNNRRENLITLTQKGRECAKQTYQMMLDVHTDLLSPCLSTDEISTLQALLRKAFTGLESQIQKEQK</sequence>
<evidence type="ECO:0000313" key="3">
    <source>
        <dbReference type="Proteomes" id="UP000188298"/>
    </source>
</evidence>
<dbReference type="Gene3D" id="1.10.10.10">
    <property type="entry name" value="Winged helix-like DNA-binding domain superfamily/Winged helix DNA-binding domain"/>
    <property type="match status" value="1"/>
</dbReference>
<dbReference type="GO" id="GO:0006950">
    <property type="term" value="P:response to stress"/>
    <property type="evidence" value="ECO:0007669"/>
    <property type="project" value="TreeGrafter"/>
</dbReference>
<dbReference type="SUPFAM" id="SSF46785">
    <property type="entry name" value="Winged helix' DNA-binding domain"/>
    <property type="match status" value="1"/>
</dbReference>
<dbReference type="SMART" id="SM00347">
    <property type="entry name" value="HTH_MARR"/>
    <property type="match status" value="1"/>
</dbReference>